<dbReference type="EMBL" id="JACAGC010000008">
    <property type="protein sequence ID" value="KAF6351575.1"/>
    <property type="molecule type" value="Genomic_DNA"/>
</dbReference>
<gene>
    <name evidence="2" type="ORF">mRhiFer1_010096</name>
</gene>
<comment type="caution">
    <text evidence="2">The sequence shown here is derived from an EMBL/GenBank/DDBJ whole genome shotgun (WGS) entry which is preliminary data.</text>
</comment>
<evidence type="ECO:0000256" key="1">
    <source>
        <dbReference type="SAM" id="Phobius"/>
    </source>
</evidence>
<accession>A0A7J7XPJ3</accession>
<keyword evidence="1" id="KW-1133">Transmembrane helix</keyword>
<keyword evidence="1" id="KW-0812">Transmembrane</keyword>
<keyword evidence="1" id="KW-0472">Membrane</keyword>
<sequence length="152" mass="17711">MFRINRIKFKLLSKACRPLHLWPLHISCPPFLYSTNLSRTYCTPYRARNPDHVFLFLFLFFQILLMLEALAHPAHPYLSSLPGYRQLIFQDFGRMSALPRRPLWPIAPTADPSWDKLENLTGPLEKLLWPSSHTPVSFLHSLLLTIIFPSVL</sequence>
<dbReference type="Proteomes" id="UP000585614">
    <property type="component" value="Unassembled WGS sequence"/>
</dbReference>
<evidence type="ECO:0000313" key="2">
    <source>
        <dbReference type="EMBL" id="KAF6351575.1"/>
    </source>
</evidence>
<feature type="transmembrane region" description="Helical" evidence="1">
    <location>
        <begin position="53"/>
        <end position="71"/>
    </location>
</feature>
<reference evidence="2 3" key="1">
    <citation type="journal article" date="2020" name="Nature">
        <title>Six reference-quality genomes reveal evolution of bat adaptations.</title>
        <authorList>
            <person name="Jebb D."/>
            <person name="Huang Z."/>
            <person name="Pippel M."/>
            <person name="Hughes G.M."/>
            <person name="Lavrichenko K."/>
            <person name="Devanna P."/>
            <person name="Winkler S."/>
            <person name="Jermiin L.S."/>
            <person name="Skirmuntt E.C."/>
            <person name="Katzourakis A."/>
            <person name="Burkitt-Gray L."/>
            <person name="Ray D.A."/>
            <person name="Sullivan K.A.M."/>
            <person name="Roscito J.G."/>
            <person name="Kirilenko B.M."/>
            <person name="Davalos L.M."/>
            <person name="Corthals A.P."/>
            <person name="Power M.L."/>
            <person name="Jones G."/>
            <person name="Ransome R.D."/>
            <person name="Dechmann D.K.N."/>
            <person name="Locatelli A.G."/>
            <person name="Puechmaille S.J."/>
            <person name="Fedrigo O."/>
            <person name="Jarvis E.D."/>
            <person name="Hiller M."/>
            <person name="Vernes S.C."/>
            <person name="Myers E.W."/>
            <person name="Teeling E.C."/>
        </authorList>
    </citation>
    <scope>NUCLEOTIDE SEQUENCE [LARGE SCALE GENOMIC DNA]</scope>
    <source>
        <strain evidence="2">MRhiFer1</strain>
        <tissue evidence="2">Lung</tissue>
    </source>
</reference>
<evidence type="ECO:0000313" key="3">
    <source>
        <dbReference type="Proteomes" id="UP000585614"/>
    </source>
</evidence>
<proteinExistence type="predicted"/>
<dbReference type="AlphaFoldDB" id="A0A7J7XPJ3"/>
<organism evidence="2 3">
    <name type="scientific">Rhinolophus ferrumequinum</name>
    <name type="common">Greater horseshoe bat</name>
    <dbReference type="NCBI Taxonomy" id="59479"/>
    <lineage>
        <taxon>Eukaryota</taxon>
        <taxon>Metazoa</taxon>
        <taxon>Chordata</taxon>
        <taxon>Craniata</taxon>
        <taxon>Vertebrata</taxon>
        <taxon>Euteleostomi</taxon>
        <taxon>Mammalia</taxon>
        <taxon>Eutheria</taxon>
        <taxon>Laurasiatheria</taxon>
        <taxon>Chiroptera</taxon>
        <taxon>Yinpterochiroptera</taxon>
        <taxon>Rhinolophoidea</taxon>
        <taxon>Rhinolophidae</taxon>
        <taxon>Rhinolophinae</taxon>
        <taxon>Rhinolophus</taxon>
    </lineage>
</organism>
<name>A0A7J7XPJ3_RHIFE</name>
<protein>
    <submittedName>
        <fullName evidence="2">Uncharacterized protein</fullName>
    </submittedName>
</protein>